<comment type="caution">
    <text evidence="2">The sequence shown here is derived from an EMBL/GenBank/DDBJ whole genome shotgun (WGS) entry which is preliminary data.</text>
</comment>
<dbReference type="GO" id="GO:0004519">
    <property type="term" value="F:endonuclease activity"/>
    <property type="evidence" value="ECO:0007669"/>
    <property type="project" value="UniProtKB-KW"/>
</dbReference>
<feature type="compositionally biased region" description="Low complexity" evidence="1">
    <location>
        <begin position="487"/>
        <end position="510"/>
    </location>
</feature>
<keyword evidence="2" id="KW-0540">Nuclease</keyword>
<dbReference type="Gene3D" id="3.60.10.10">
    <property type="entry name" value="Endonuclease/exonuclease/phosphatase"/>
    <property type="match status" value="1"/>
</dbReference>
<dbReference type="InParanoid" id="A0A151ZFA7"/>
<dbReference type="PANTHER" id="PTHR16320:SF19">
    <property type="entry name" value="ENDONUCLEASE_EXONUCLEASE_PHOSPHATASE DOMAIN-CONTAINING PROTEIN"/>
    <property type="match status" value="1"/>
</dbReference>
<dbReference type="EMBL" id="LODT01000029">
    <property type="protein sequence ID" value="KYQ92662.1"/>
    <property type="molecule type" value="Genomic_DNA"/>
</dbReference>
<keyword evidence="2" id="KW-0378">Hydrolase</keyword>
<evidence type="ECO:0000313" key="3">
    <source>
        <dbReference type="Proteomes" id="UP000076078"/>
    </source>
</evidence>
<feature type="region of interest" description="Disordered" evidence="1">
    <location>
        <begin position="163"/>
        <end position="229"/>
    </location>
</feature>
<dbReference type="Gene3D" id="2.60.270.50">
    <property type="match status" value="2"/>
</dbReference>
<dbReference type="FunCoup" id="A0A151ZFA7">
    <property type="interactions" value="481"/>
</dbReference>
<sequence>MNVDWKKELRKASRSSLIQISNQTEFILQRISCKMQQGLLRFFPPEVIAPNSVVEFGSESNSFISGTKGSLIYLVLPPTIMNINIGSIQTINQMASQRLWEPFIYVTIEWSTPFWQSPTCSIITQSPMSAQHTISMDEVGKQIHTESKIILSGQIHFQVHKSSISPNTSSSTLPTVPGGGSSSSTNTNNNNNNNNNHNNNITSSPNLSPQNQPITNSPLQNNRNSPTGSYNLTSALSFFSTLAFGDPNNPNSPTTSSQNLLNTSSTNLNTIGGNINIKDVHRYSLEIQTGNNNSNNSNNNINNNGNVLSSSLPVIVPGSPSLPSSPLHGSSSNVNPFSFPLPWSTAGDVTDKDSWKNSVRRGTRGQFVTIVNKTNKHLIRRDYALNNGNWCELPPEGIPPNSFIEFGTVSSGFTSGTEGSVYYYSHGCKGDFRFQFSNPLMGKALFSSHCPTNFHIEEKSNIGNISYVLFTIVDQTNTINNIIPKPLSNSNNSTTTTTTNNNNNSNNSNSINNNNSNLITLIQNMNAPDDSIRVVSLNIGLLASNSYIDIEERIIQISKTFINYSEKYDIIAFQEVFLDTSLKDRFIKELRTFYPYIIDRASNGSGSDSGLFFASRFPILWNEFRQFNNGIGSDVKYAKGVLGLKLDISTVRENTCLYVFNANLQSNPDQSVAWKMVNGDDKQKKAETVRTLQLQTIRDFISTELSTTKSSTFNNSSVILCGDMNIIAEQEQIISDEGSIILSQIIPELAGKLNSKEIHLTFSYQLLDHLTDRNIPLRFLGILRSQVHSARVKSLILTEMTTLIIKKEIFDSLSQKHSQYSSMNEDEQYFREIVVDTINRVFHYERKESCQFWRIELKKKLKQEFASALSELEQQDWVDLRSHVINFQLFNSLRNNLDLALHTKAVFQIMKGSKINTSEVVPYPLITNDSIIEIILPPLTSYWGSENTNSSDIKYFSTLDFQKNASNQQAFGGQSNSLQIYLKQTSEYQSMLKILGFPVDTFRSCNPNLPGYTVHQALNQMVQKASCKERLDYILSFNLSPNFGDEDGRNKLLKMECLESNVLPLGVTPQNRLSNHFALECIFNVNTDSSSTK</sequence>
<dbReference type="GO" id="GO:0004767">
    <property type="term" value="F:sphingomyelin phosphodiesterase activity"/>
    <property type="evidence" value="ECO:0007669"/>
    <property type="project" value="InterPro"/>
</dbReference>
<dbReference type="InterPro" id="IPR038772">
    <property type="entry name" value="Sph/SMPD2-like"/>
</dbReference>
<keyword evidence="2" id="KW-0255">Endonuclease</keyword>
<feature type="compositionally biased region" description="Low complexity" evidence="1">
    <location>
        <begin position="163"/>
        <end position="206"/>
    </location>
</feature>
<dbReference type="GO" id="GO:0005737">
    <property type="term" value="C:cytoplasm"/>
    <property type="evidence" value="ECO:0007669"/>
    <property type="project" value="TreeGrafter"/>
</dbReference>
<dbReference type="OMA" id="FRQFNNG"/>
<evidence type="ECO:0000313" key="2">
    <source>
        <dbReference type="EMBL" id="KYQ92662.1"/>
    </source>
</evidence>
<keyword evidence="3" id="KW-1185">Reference proteome</keyword>
<feature type="compositionally biased region" description="Polar residues" evidence="1">
    <location>
        <begin position="207"/>
        <end position="229"/>
    </location>
</feature>
<dbReference type="SUPFAM" id="SSF56219">
    <property type="entry name" value="DNase I-like"/>
    <property type="match status" value="1"/>
</dbReference>
<proteinExistence type="predicted"/>
<gene>
    <name evidence="2" type="ORF">DLAC_06656</name>
</gene>
<reference evidence="2 3" key="1">
    <citation type="submission" date="2015-12" db="EMBL/GenBank/DDBJ databases">
        <title>Dictyostelia acquired genes for synthesis and detection of signals that induce cell-type specialization by lateral gene transfer from prokaryotes.</title>
        <authorList>
            <person name="Gloeckner G."/>
            <person name="Schaap P."/>
        </authorList>
    </citation>
    <scope>NUCLEOTIDE SEQUENCE [LARGE SCALE GENOMIC DNA]</scope>
    <source>
        <strain evidence="2 3">TK</strain>
    </source>
</reference>
<dbReference type="Proteomes" id="UP000076078">
    <property type="component" value="Unassembled WGS sequence"/>
</dbReference>
<dbReference type="OrthoDB" id="40902at2759"/>
<name>A0A151ZFA7_TIELA</name>
<organism evidence="2 3">
    <name type="scientific">Tieghemostelium lacteum</name>
    <name type="common">Slime mold</name>
    <name type="synonym">Dictyostelium lacteum</name>
    <dbReference type="NCBI Taxonomy" id="361077"/>
    <lineage>
        <taxon>Eukaryota</taxon>
        <taxon>Amoebozoa</taxon>
        <taxon>Evosea</taxon>
        <taxon>Eumycetozoa</taxon>
        <taxon>Dictyostelia</taxon>
        <taxon>Dictyosteliales</taxon>
        <taxon>Raperosteliaceae</taxon>
        <taxon>Tieghemostelium</taxon>
    </lineage>
</organism>
<accession>A0A151ZFA7</accession>
<evidence type="ECO:0000256" key="1">
    <source>
        <dbReference type="SAM" id="MobiDB-lite"/>
    </source>
</evidence>
<protein>
    <submittedName>
        <fullName evidence="2">Endonuclease/exonuclease/phosphatase domain-containing protein</fullName>
    </submittedName>
</protein>
<feature type="region of interest" description="Disordered" evidence="1">
    <location>
        <begin position="484"/>
        <end position="510"/>
    </location>
</feature>
<dbReference type="GO" id="GO:0004527">
    <property type="term" value="F:exonuclease activity"/>
    <property type="evidence" value="ECO:0007669"/>
    <property type="project" value="UniProtKB-KW"/>
</dbReference>
<dbReference type="InterPro" id="IPR036691">
    <property type="entry name" value="Endo/exonu/phosph_ase_sf"/>
</dbReference>
<keyword evidence="2" id="KW-0269">Exonuclease</keyword>
<dbReference type="AlphaFoldDB" id="A0A151ZFA7"/>
<dbReference type="PANTHER" id="PTHR16320">
    <property type="entry name" value="SPHINGOMYELINASE FAMILY MEMBER"/>
    <property type="match status" value="1"/>
</dbReference>